<organism evidence="3 4">
    <name type="scientific">Hordeum vulgare subsp. vulgare</name>
    <name type="common">Domesticated barley</name>
    <dbReference type="NCBI Taxonomy" id="112509"/>
    <lineage>
        <taxon>Eukaryota</taxon>
        <taxon>Viridiplantae</taxon>
        <taxon>Streptophyta</taxon>
        <taxon>Embryophyta</taxon>
        <taxon>Tracheophyta</taxon>
        <taxon>Spermatophyta</taxon>
        <taxon>Magnoliopsida</taxon>
        <taxon>Liliopsida</taxon>
        <taxon>Poales</taxon>
        <taxon>Poaceae</taxon>
        <taxon>BOP clade</taxon>
        <taxon>Pooideae</taxon>
        <taxon>Triticodae</taxon>
        <taxon>Triticeae</taxon>
        <taxon>Hordeinae</taxon>
        <taxon>Hordeum</taxon>
    </lineage>
</organism>
<accession>A0A8I6YCC5</accession>
<name>A0A8I6YCC5_HORVV</name>
<evidence type="ECO:0000313" key="4">
    <source>
        <dbReference type="Proteomes" id="UP000011116"/>
    </source>
</evidence>
<reference evidence="4" key="1">
    <citation type="journal article" date="2012" name="Nature">
        <title>A physical, genetic and functional sequence assembly of the barley genome.</title>
        <authorList>
            <consortium name="The International Barley Genome Sequencing Consortium"/>
            <person name="Mayer K.F."/>
            <person name="Waugh R."/>
            <person name="Brown J.W."/>
            <person name="Schulman A."/>
            <person name="Langridge P."/>
            <person name="Platzer M."/>
            <person name="Fincher G.B."/>
            <person name="Muehlbauer G.J."/>
            <person name="Sato K."/>
            <person name="Close T.J."/>
            <person name="Wise R.P."/>
            <person name="Stein N."/>
        </authorList>
    </citation>
    <scope>NUCLEOTIDE SEQUENCE [LARGE SCALE GENOMIC DNA]</scope>
    <source>
        <strain evidence="4">cv. Morex</strain>
    </source>
</reference>
<feature type="region of interest" description="Disordered" evidence="1">
    <location>
        <begin position="54"/>
        <end position="79"/>
    </location>
</feature>
<reference evidence="3" key="3">
    <citation type="submission" date="2022-01" db="UniProtKB">
        <authorList>
            <consortium name="EnsemblPlants"/>
        </authorList>
    </citation>
    <scope>IDENTIFICATION</scope>
    <source>
        <strain evidence="3">subsp. vulgare</strain>
    </source>
</reference>
<keyword evidence="4" id="KW-1185">Reference proteome</keyword>
<reference evidence="3" key="2">
    <citation type="submission" date="2020-10" db="EMBL/GenBank/DDBJ databases">
        <authorList>
            <person name="Scholz U."/>
            <person name="Mascher M."/>
            <person name="Fiebig A."/>
        </authorList>
    </citation>
    <scope>NUCLEOTIDE SEQUENCE [LARGE SCALE GENOMIC DNA]</scope>
    <source>
        <strain evidence="3">cv. Morex</strain>
    </source>
</reference>
<sequence length="115" mass="12860">MWICERPASLSRGLVWWLWHSTSLVDNGGSCVPIHGHVPWLGRGALMEQWNPERVKSEPATSGLTPPCVRGRPPARKHSWSPVISHDPCLPVVSPMLARRPAETVSTFSWLLLLH</sequence>
<evidence type="ECO:0000313" key="3">
    <source>
        <dbReference type="EnsemblPlants" id="HORVU.MOREX.r3.5HG0510600.1.CDS1"/>
    </source>
</evidence>
<dbReference type="AlphaFoldDB" id="A0A8I6YCC5"/>
<feature type="signal peptide" evidence="2">
    <location>
        <begin position="1"/>
        <end position="23"/>
    </location>
</feature>
<keyword evidence="2" id="KW-0732">Signal</keyword>
<evidence type="ECO:0000256" key="1">
    <source>
        <dbReference type="SAM" id="MobiDB-lite"/>
    </source>
</evidence>
<proteinExistence type="predicted"/>
<dbReference type="EnsemblPlants" id="HORVU.MOREX.r3.5HG0510600.1">
    <property type="protein sequence ID" value="HORVU.MOREX.r3.5HG0510600.1.CDS1"/>
    <property type="gene ID" value="HORVU.MOREX.r3.5HG0510600"/>
</dbReference>
<evidence type="ECO:0008006" key="5">
    <source>
        <dbReference type="Google" id="ProtNLM"/>
    </source>
</evidence>
<protein>
    <recommendedName>
        <fullName evidence="5">Secreted protein</fullName>
    </recommendedName>
</protein>
<dbReference type="Gramene" id="HORVU.MOREX.r3.5HG0510600.1">
    <property type="protein sequence ID" value="HORVU.MOREX.r3.5HG0510600.1.CDS1"/>
    <property type="gene ID" value="HORVU.MOREX.r3.5HG0510600"/>
</dbReference>
<dbReference type="Proteomes" id="UP000011116">
    <property type="component" value="Chromosome 5H"/>
</dbReference>
<feature type="chain" id="PRO_5035212957" description="Secreted protein" evidence="2">
    <location>
        <begin position="24"/>
        <end position="115"/>
    </location>
</feature>
<evidence type="ECO:0000256" key="2">
    <source>
        <dbReference type="SAM" id="SignalP"/>
    </source>
</evidence>